<organism evidence="1 2">
    <name type="scientific">Weissella coleopterorum</name>
    <dbReference type="NCBI Taxonomy" id="2714949"/>
    <lineage>
        <taxon>Bacteria</taxon>
        <taxon>Bacillati</taxon>
        <taxon>Bacillota</taxon>
        <taxon>Bacilli</taxon>
        <taxon>Lactobacillales</taxon>
        <taxon>Lactobacillaceae</taxon>
        <taxon>Weissella</taxon>
    </lineage>
</organism>
<dbReference type="AlphaFoldDB" id="A0A6G8AXV2"/>
<protein>
    <submittedName>
        <fullName evidence="1">Uncharacterized protein</fullName>
    </submittedName>
</protein>
<gene>
    <name evidence="1" type="ORF">G7084_00220</name>
</gene>
<evidence type="ECO:0000313" key="2">
    <source>
        <dbReference type="Proteomes" id="UP000500741"/>
    </source>
</evidence>
<dbReference type="KEGG" id="wco:G7084_00220"/>
<reference evidence="1 2" key="1">
    <citation type="submission" date="2020-03" db="EMBL/GenBank/DDBJ databases">
        <title>Weissella sp. nov., isolated from Cybister lewisianus.</title>
        <authorList>
            <person name="Hyun D.-W."/>
            <person name="Bae J.-W."/>
        </authorList>
    </citation>
    <scope>NUCLEOTIDE SEQUENCE [LARGE SCALE GENOMIC DNA]</scope>
    <source>
        <strain evidence="1 2">HDW19</strain>
    </source>
</reference>
<accession>A0A6G8AXV2</accession>
<sequence>MDSRDIEIEKRILKTNHHIISNMLEKLELDIALNIDDPKESSIANGMLNSLTVTKGYLLEQLNHLKKV</sequence>
<dbReference type="EMBL" id="CP049888">
    <property type="protein sequence ID" value="QIL49884.1"/>
    <property type="molecule type" value="Genomic_DNA"/>
</dbReference>
<proteinExistence type="predicted"/>
<evidence type="ECO:0000313" key="1">
    <source>
        <dbReference type="EMBL" id="QIL49884.1"/>
    </source>
</evidence>
<name>A0A6G8AXV2_9LACO</name>
<dbReference type="RefSeq" id="WP_166008948.1">
    <property type="nucleotide sequence ID" value="NZ_CP049888.1"/>
</dbReference>
<dbReference type="Proteomes" id="UP000500741">
    <property type="component" value="Chromosome"/>
</dbReference>
<keyword evidence="2" id="KW-1185">Reference proteome</keyword>